<organism evidence="1 2">
    <name type="scientific">Nelumbo nucifera</name>
    <name type="common">Sacred lotus</name>
    <dbReference type="NCBI Taxonomy" id="4432"/>
    <lineage>
        <taxon>Eukaryota</taxon>
        <taxon>Viridiplantae</taxon>
        <taxon>Streptophyta</taxon>
        <taxon>Embryophyta</taxon>
        <taxon>Tracheophyta</taxon>
        <taxon>Spermatophyta</taxon>
        <taxon>Magnoliopsida</taxon>
        <taxon>Proteales</taxon>
        <taxon>Nelumbonaceae</taxon>
        <taxon>Nelumbo</taxon>
    </lineage>
</organism>
<dbReference type="EMBL" id="DUZY01000001">
    <property type="protein sequence ID" value="DAD21737.1"/>
    <property type="molecule type" value="Genomic_DNA"/>
</dbReference>
<dbReference type="AlphaFoldDB" id="A0A822XN98"/>
<gene>
    <name evidence="1" type="ORF">HUJ06_023200</name>
</gene>
<keyword evidence="2" id="KW-1185">Reference proteome</keyword>
<evidence type="ECO:0000313" key="1">
    <source>
        <dbReference type="EMBL" id="DAD21737.1"/>
    </source>
</evidence>
<protein>
    <submittedName>
        <fullName evidence="1">Uncharacterized protein</fullName>
    </submittedName>
</protein>
<name>A0A822XN98_NELNU</name>
<evidence type="ECO:0000313" key="2">
    <source>
        <dbReference type="Proteomes" id="UP000607653"/>
    </source>
</evidence>
<comment type="caution">
    <text evidence="1">The sequence shown here is derived from an EMBL/GenBank/DDBJ whole genome shotgun (WGS) entry which is preliminary data.</text>
</comment>
<reference evidence="1 2" key="1">
    <citation type="journal article" date="2020" name="Mol. Biol. Evol.">
        <title>Distinct Expression and Methylation Patterns for Genes with Different Fates following a Single Whole-Genome Duplication in Flowering Plants.</title>
        <authorList>
            <person name="Shi T."/>
            <person name="Rahmani R.S."/>
            <person name="Gugger P.F."/>
            <person name="Wang M."/>
            <person name="Li H."/>
            <person name="Zhang Y."/>
            <person name="Li Z."/>
            <person name="Wang Q."/>
            <person name="Van de Peer Y."/>
            <person name="Marchal K."/>
            <person name="Chen J."/>
        </authorList>
    </citation>
    <scope>NUCLEOTIDE SEQUENCE [LARGE SCALE GENOMIC DNA]</scope>
    <source>
        <tissue evidence="1">Leaf</tissue>
    </source>
</reference>
<dbReference type="Proteomes" id="UP000607653">
    <property type="component" value="Unassembled WGS sequence"/>
</dbReference>
<accession>A0A822XN98</accession>
<sequence length="66" mass="7802">MPLQFKERNVAVRWILTSELICSGSYLFSETGPDFSFCYWFMFGSWQTLCGEFMICKSSRQLILDR</sequence>
<proteinExistence type="predicted"/>